<keyword evidence="2" id="KW-1185">Reference proteome</keyword>
<dbReference type="AlphaFoldDB" id="A0AAV5TXG1"/>
<sequence length="174" mass="19463">YTSIQCDKTNGWTKDGTANTKIPNSPADSLLQVYCEEYCISSTTTGMRVINETDLSQTGPVRKIRCDNKFRGLFYDQNELKGVDSEVKCSIEKGWEPTGRPATLDYVNSKQVLCKPACKMANDSSENVIQTLEDDGFRKLFKCNVTAIGDEIGISVNDRYSYPQLKCKLAMGWT</sequence>
<accession>A0AAV5TXG1</accession>
<proteinExistence type="predicted"/>
<evidence type="ECO:0000313" key="2">
    <source>
        <dbReference type="Proteomes" id="UP001432027"/>
    </source>
</evidence>
<reference evidence="1" key="1">
    <citation type="submission" date="2023-10" db="EMBL/GenBank/DDBJ databases">
        <title>Genome assembly of Pristionchus species.</title>
        <authorList>
            <person name="Yoshida K."/>
            <person name="Sommer R.J."/>
        </authorList>
    </citation>
    <scope>NUCLEOTIDE SEQUENCE</scope>
    <source>
        <strain evidence="1">RS0144</strain>
    </source>
</reference>
<gene>
    <name evidence="1" type="ORF">PENTCL1PPCAC_21126</name>
</gene>
<name>A0AAV5TXG1_9BILA</name>
<comment type="caution">
    <text evidence="1">The sequence shown here is derived from an EMBL/GenBank/DDBJ whole genome shotgun (WGS) entry which is preliminary data.</text>
</comment>
<protein>
    <submittedName>
        <fullName evidence="1">Uncharacterized protein</fullName>
    </submittedName>
</protein>
<feature type="non-terminal residue" evidence="1">
    <location>
        <position position="174"/>
    </location>
</feature>
<evidence type="ECO:0000313" key="1">
    <source>
        <dbReference type="EMBL" id="GMS98951.1"/>
    </source>
</evidence>
<feature type="non-terminal residue" evidence="1">
    <location>
        <position position="1"/>
    </location>
</feature>
<dbReference type="EMBL" id="BTSX01000005">
    <property type="protein sequence ID" value="GMS98951.1"/>
    <property type="molecule type" value="Genomic_DNA"/>
</dbReference>
<organism evidence="1 2">
    <name type="scientific">Pristionchus entomophagus</name>
    <dbReference type="NCBI Taxonomy" id="358040"/>
    <lineage>
        <taxon>Eukaryota</taxon>
        <taxon>Metazoa</taxon>
        <taxon>Ecdysozoa</taxon>
        <taxon>Nematoda</taxon>
        <taxon>Chromadorea</taxon>
        <taxon>Rhabditida</taxon>
        <taxon>Rhabditina</taxon>
        <taxon>Diplogasteromorpha</taxon>
        <taxon>Diplogasteroidea</taxon>
        <taxon>Neodiplogasteridae</taxon>
        <taxon>Pristionchus</taxon>
    </lineage>
</organism>
<dbReference type="Proteomes" id="UP001432027">
    <property type="component" value="Unassembled WGS sequence"/>
</dbReference>